<dbReference type="Proteomes" id="UP000199114">
    <property type="component" value="Unassembled WGS sequence"/>
</dbReference>
<dbReference type="OrthoDB" id="195608at2157"/>
<sequence length="324" mass="35391">MGPGFDDRPSERASGQWRVTRREALAAIGGATLASSIGASRTATDPGRDAPVRIRVYPGTVPPQARLRYGLDALHRDWPAPFRDALAAIDSAFEQVLAYARDRARLESLEISVERGAPIRFPPSTTPLSVDAVLPSLETLLERFRERLRNRDALTGRACHVFLRWSPLNFRVGYGGTLAPNSITGERDAGDGDGGDAQTVANVGATEVWDSRAVTRNMAIHETIHTFLPDDIVAAIGDAYCDHELGTAVRTDEVTLEISPIATAYAGPDRIGGGTRFHGTGCCDRNRFYRHDGTDGIENWSYTTDLSEATCEGVTRYLERRFDS</sequence>
<proteinExistence type="predicted"/>
<dbReference type="EMBL" id="FOFD01000003">
    <property type="protein sequence ID" value="SEQ83972.1"/>
    <property type="molecule type" value="Genomic_DNA"/>
</dbReference>
<gene>
    <name evidence="1" type="ORF">SAMN04489841_2491</name>
</gene>
<dbReference type="RefSeq" id="WP_090618433.1">
    <property type="nucleotide sequence ID" value="NZ_FOFD01000003.1"/>
</dbReference>
<dbReference type="STRING" id="1186196.SAMN04489841_2491"/>
<dbReference type="AlphaFoldDB" id="A0A1H9JAY0"/>
<reference evidence="2" key="1">
    <citation type="submission" date="2016-10" db="EMBL/GenBank/DDBJ databases">
        <authorList>
            <person name="Varghese N."/>
            <person name="Submissions S."/>
        </authorList>
    </citation>
    <scope>NUCLEOTIDE SEQUENCE [LARGE SCALE GENOMIC DNA]</scope>
    <source>
        <strain evidence="2">DSM 25055</strain>
    </source>
</reference>
<organism evidence="1 2">
    <name type="scientific">Natrinema salaciae</name>
    <dbReference type="NCBI Taxonomy" id="1186196"/>
    <lineage>
        <taxon>Archaea</taxon>
        <taxon>Methanobacteriati</taxon>
        <taxon>Methanobacteriota</taxon>
        <taxon>Stenosarchaea group</taxon>
        <taxon>Halobacteria</taxon>
        <taxon>Halobacteriales</taxon>
        <taxon>Natrialbaceae</taxon>
        <taxon>Natrinema</taxon>
    </lineage>
</organism>
<keyword evidence="2" id="KW-1185">Reference proteome</keyword>
<name>A0A1H9JAY0_9EURY</name>
<accession>A0A1H9JAY0</accession>
<protein>
    <submittedName>
        <fullName evidence="1">Uncharacterized protein</fullName>
    </submittedName>
</protein>
<evidence type="ECO:0000313" key="2">
    <source>
        <dbReference type="Proteomes" id="UP000199114"/>
    </source>
</evidence>
<evidence type="ECO:0000313" key="1">
    <source>
        <dbReference type="EMBL" id="SEQ83972.1"/>
    </source>
</evidence>